<gene>
    <name evidence="2" type="ORF">ENG47_01005</name>
</gene>
<evidence type="ECO:0000313" key="2">
    <source>
        <dbReference type="EMBL" id="HDN84319.1"/>
    </source>
</evidence>
<dbReference type="Pfam" id="PF03705">
    <property type="entry name" value="CheR_N"/>
    <property type="match status" value="1"/>
</dbReference>
<dbReference type="InterPro" id="IPR022641">
    <property type="entry name" value="CheR_N"/>
</dbReference>
<reference evidence="2" key="1">
    <citation type="journal article" date="2020" name="mSystems">
        <title>Genome- and Community-Level Interaction Insights into Carbon Utilization and Element Cycling Functions of Hydrothermarchaeota in Hydrothermal Sediment.</title>
        <authorList>
            <person name="Zhou Z."/>
            <person name="Liu Y."/>
            <person name="Xu W."/>
            <person name="Pan J."/>
            <person name="Luo Z.H."/>
            <person name="Li M."/>
        </authorList>
    </citation>
    <scope>NUCLEOTIDE SEQUENCE [LARGE SCALE GENOMIC DNA]</scope>
    <source>
        <strain evidence="2">HyVt-219</strain>
    </source>
</reference>
<name>A0A7V0MYE8_UNCAE</name>
<comment type="caution">
    <text evidence="2">The sequence shown here is derived from an EMBL/GenBank/DDBJ whole genome shotgun (WGS) entry which is preliminary data.</text>
</comment>
<dbReference type="InterPro" id="IPR036804">
    <property type="entry name" value="CheR_N_sf"/>
</dbReference>
<accession>A0A7V0MYE8</accession>
<dbReference type="Proteomes" id="UP000885660">
    <property type="component" value="Unassembled WGS sequence"/>
</dbReference>
<evidence type="ECO:0000259" key="1">
    <source>
        <dbReference type="Pfam" id="PF03705"/>
    </source>
</evidence>
<dbReference type="EMBL" id="DRBC01000059">
    <property type="protein sequence ID" value="HDN84319.1"/>
    <property type="molecule type" value="Genomic_DNA"/>
</dbReference>
<feature type="non-terminal residue" evidence="2">
    <location>
        <position position="55"/>
    </location>
</feature>
<protein>
    <submittedName>
        <fullName evidence="2">Protein-glutamate O-methyltransferase CheR</fullName>
    </submittedName>
</protein>
<sequence length="55" mass="6618">MKPIVLSRGDFELIRNLINKKTGIFFDERKKYFLASRLSTRMENLGLSSVRDYWY</sequence>
<proteinExistence type="predicted"/>
<dbReference type="AlphaFoldDB" id="A0A7V0MYE8"/>
<dbReference type="SUPFAM" id="SSF47757">
    <property type="entry name" value="Chemotaxis receptor methyltransferase CheR, N-terminal domain"/>
    <property type="match status" value="1"/>
</dbReference>
<feature type="domain" description="Chemotaxis receptor methyltransferase CheR N-terminal" evidence="1">
    <location>
        <begin position="10"/>
        <end position="54"/>
    </location>
</feature>
<dbReference type="Gene3D" id="1.10.155.10">
    <property type="entry name" value="Chemotaxis receptor methyltransferase CheR, N-terminal domain"/>
    <property type="match status" value="1"/>
</dbReference>
<organism evidence="2">
    <name type="scientific">Aerophobetes bacterium</name>
    <dbReference type="NCBI Taxonomy" id="2030807"/>
    <lineage>
        <taxon>Bacteria</taxon>
        <taxon>Candidatus Aerophobota</taxon>
    </lineage>
</organism>